<dbReference type="InterPro" id="IPR005948">
    <property type="entry name" value="ThiB-like"/>
</dbReference>
<proteinExistence type="inferred from homology"/>
<accession>A0ABV7C8U9</accession>
<comment type="caution">
    <text evidence="8">The sequence shown here is derived from an EMBL/GenBank/DDBJ whole genome shotgun (WGS) entry which is preliminary data.</text>
</comment>
<evidence type="ECO:0000256" key="6">
    <source>
        <dbReference type="ARBA" id="ARBA00022764"/>
    </source>
</evidence>
<feature type="signal peptide" evidence="7">
    <location>
        <begin position="1"/>
        <end position="16"/>
    </location>
</feature>
<dbReference type="InterPro" id="IPR006059">
    <property type="entry name" value="SBP"/>
</dbReference>
<reference evidence="9" key="1">
    <citation type="journal article" date="2019" name="Int. J. Syst. Evol. Microbiol.">
        <title>The Global Catalogue of Microorganisms (GCM) 10K type strain sequencing project: providing services to taxonomists for standard genome sequencing and annotation.</title>
        <authorList>
            <consortium name="The Broad Institute Genomics Platform"/>
            <consortium name="The Broad Institute Genome Sequencing Center for Infectious Disease"/>
            <person name="Wu L."/>
            <person name="Ma J."/>
        </authorList>
    </citation>
    <scope>NUCLEOTIDE SEQUENCE [LARGE SCALE GENOMIC DNA]</scope>
    <source>
        <strain evidence="9">KCTC 62784</strain>
    </source>
</reference>
<dbReference type="Proteomes" id="UP001595384">
    <property type="component" value="Unassembled WGS sequence"/>
</dbReference>
<evidence type="ECO:0000256" key="4">
    <source>
        <dbReference type="ARBA" id="ARBA00022448"/>
    </source>
</evidence>
<dbReference type="Pfam" id="PF01547">
    <property type="entry name" value="SBP_bac_1"/>
    <property type="match status" value="1"/>
</dbReference>
<comment type="similarity">
    <text evidence="2">Belongs to the bacterial solute-binding protein 1 family.</text>
</comment>
<keyword evidence="9" id="KW-1185">Reference proteome</keyword>
<keyword evidence="6" id="KW-0574">Periplasm</keyword>
<evidence type="ECO:0000256" key="1">
    <source>
        <dbReference type="ARBA" id="ARBA00004418"/>
    </source>
</evidence>
<feature type="chain" id="PRO_5046751861" description="Thiamine-binding periplasmic protein" evidence="7">
    <location>
        <begin position="17"/>
        <end position="326"/>
    </location>
</feature>
<dbReference type="RefSeq" id="WP_123016948.1">
    <property type="nucleotide sequence ID" value="NZ_AP024911.1"/>
</dbReference>
<dbReference type="PROSITE" id="PS01037">
    <property type="entry name" value="SBP_BACTERIAL_1"/>
    <property type="match status" value="1"/>
</dbReference>
<dbReference type="NCBIfam" id="TIGR01254">
    <property type="entry name" value="sfuA"/>
    <property type="match status" value="1"/>
</dbReference>
<dbReference type="InterPro" id="IPR006061">
    <property type="entry name" value="SBP_1_CS"/>
</dbReference>
<dbReference type="PANTHER" id="PTHR30006">
    <property type="entry name" value="THIAMINE-BINDING PERIPLASMIC PROTEIN-RELATED"/>
    <property type="match status" value="1"/>
</dbReference>
<dbReference type="Gene3D" id="3.40.190.10">
    <property type="entry name" value="Periplasmic binding protein-like II"/>
    <property type="match status" value="2"/>
</dbReference>
<dbReference type="CDD" id="cd13545">
    <property type="entry name" value="PBP2_TbpA"/>
    <property type="match status" value="1"/>
</dbReference>
<evidence type="ECO:0000313" key="9">
    <source>
        <dbReference type="Proteomes" id="UP001595384"/>
    </source>
</evidence>
<name>A0ABV7C8U9_9VIBR</name>
<dbReference type="InterPro" id="IPR005967">
    <property type="entry name" value="ThiB"/>
</dbReference>
<evidence type="ECO:0000313" key="8">
    <source>
        <dbReference type="EMBL" id="MFC3023226.1"/>
    </source>
</evidence>
<evidence type="ECO:0000256" key="5">
    <source>
        <dbReference type="ARBA" id="ARBA00022729"/>
    </source>
</evidence>
<organism evidence="8 9">
    <name type="scientific">Vibrio zhugei</name>
    <dbReference type="NCBI Taxonomy" id="2479546"/>
    <lineage>
        <taxon>Bacteria</taxon>
        <taxon>Pseudomonadati</taxon>
        <taxon>Pseudomonadota</taxon>
        <taxon>Gammaproteobacteria</taxon>
        <taxon>Vibrionales</taxon>
        <taxon>Vibrionaceae</taxon>
        <taxon>Vibrio</taxon>
    </lineage>
</organism>
<keyword evidence="5 7" id="KW-0732">Signal</keyword>
<dbReference type="EMBL" id="JBHRSE010000035">
    <property type="protein sequence ID" value="MFC3023226.1"/>
    <property type="molecule type" value="Genomic_DNA"/>
</dbReference>
<evidence type="ECO:0000256" key="3">
    <source>
        <dbReference type="ARBA" id="ARBA00019815"/>
    </source>
</evidence>
<protein>
    <recommendedName>
        <fullName evidence="3">Thiamine-binding periplasmic protein</fullName>
    </recommendedName>
</protein>
<gene>
    <name evidence="8" type="primary">thiB</name>
    <name evidence="8" type="ORF">ACFODT_05250</name>
</gene>
<comment type="subcellular location">
    <subcellularLocation>
        <location evidence="1">Periplasm</location>
    </subcellularLocation>
</comment>
<evidence type="ECO:0000256" key="2">
    <source>
        <dbReference type="ARBA" id="ARBA00008520"/>
    </source>
</evidence>
<dbReference type="PANTHER" id="PTHR30006:SF3">
    <property type="entry name" value="THIAMINE-BINDING PERIPLASMIC PROTEIN"/>
    <property type="match status" value="1"/>
</dbReference>
<keyword evidence="4" id="KW-0813">Transport</keyword>
<evidence type="ECO:0000256" key="7">
    <source>
        <dbReference type="SAM" id="SignalP"/>
    </source>
</evidence>
<dbReference type="SUPFAM" id="SSF53850">
    <property type="entry name" value="Periplasmic binding protein-like II"/>
    <property type="match status" value="1"/>
</dbReference>
<dbReference type="NCBIfam" id="TIGR01276">
    <property type="entry name" value="thiB"/>
    <property type="match status" value="1"/>
</dbReference>
<sequence length="326" mass="36596">MLTASIAILASVPALAKNPTLTVYTYDSFTSEWGPGPQVKQSFEKQCDCTLEYVPLEDGVSILNRVRLEGSHTKADIVLGLDNNLIAEAQKTQLFAPSPVSLSPVNVPNGWDNQTFIPFDYGYFAFVYNKNTLKNPPQSLHDLVENYPKLKIIYEDPRTSTPGQGLLLWVKSVYGDQSEQAWHQLAKKTVTVTKGWSEAYSMFLKGEADMVLSYTSSPAYHIIAENKHQYAAANFSEGNYLQVEVAAKVKGTPHAKLADEFLHFMLTPAFQSLIPTTNWMYPATNVALPKGFEQLTLPKHALMFSPEQVAEHRRSWVREWQRAVAY</sequence>